<protein>
    <submittedName>
        <fullName evidence="3">Pyridine nucleotide-disulfide oxidoreductase</fullName>
    </submittedName>
</protein>
<dbReference type="AlphaFoldDB" id="A0A0G9K5W9"/>
<dbReference type="EMBL" id="JAIQ01000072">
    <property type="protein sequence ID" value="KLE01160.1"/>
    <property type="molecule type" value="Genomic_DNA"/>
</dbReference>
<dbReference type="SUPFAM" id="SSF51905">
    <property type="entry name" value="FAD/NAD(P)-binding domain"/>
    <property type="match status" value="1"/>
</dbReference>
<comment type="caution">
    <text evidence="3">The sequence shown here is derived from an EMBL/GenBank/DDBJ whole genome shotgun (WGS) entry which is preliminary data.</text>
</comment>
<sequence>MNEKIYDIIVIGAGSAGIACIIEAKLKNIENILLIEKTSNHSETIRKFYKDGKRVDKDWKNQVIKLEGNIDFMDGTKESTLEYFEELLNKNEISPVYNTEVEKIIKNENTNLFEVHTLNKIYQTKFAIICIGKMGKPNKPDYKIPTNIKKYINFNLDDCTTNEKILVIGGGNSAAEYAYFLTNEKNNVTLAYRKPTFTRLNPINEKLLMQYQNDKKLTIKMNKEIKELEEAENLKVKVIYTDEEIEIFDRLIYAIGGTTPIDFLKACNVKIDENLNPICDGNFESSTKGIYLAGDIASKGEGSISTALNHGYHIIKDISAKNV</sequence>
<dbReference type="PROSITE" id="PS51257">
    <property type="entry name" value="PROKAR_LIPOPROTEIN"/>
    <property type="match status" value="1"/>
</dbReference>
<dbReference type="PANTHER" id="PTHR48105">
    <property type="entry name" value="THIOREDOXIN REDUCTASE 1-RELATED-RELATED"/>
    <property type="match status" value="1"/>
</dbReference>
<evidence type="ECO:0000256" key="1">
    <source>
        <dbReference type="ARBA" id="ARBA00022630"/>
    </source>
</evidence>
<dbReference type="Proteomes" id="UP000035514">
    <property type="component" value="Unassembled WGS sequence"/>
</dbReference>
<dbReference type="InterPro" id="IPR050097">
    <property type="entry name" value="Ferredoxin-NADP_redctase_2"/>
</dbReference>
<organism evidence="3 4">
    <name type="scientific">Aliarcobacter butzleri L348</name>
    <dbReference type="NCBI Taxonomy" id="1447256"/>
    <lineage>
        <taxon>Bacteria</taxon>
        <taxon>Pseudomonadati</taxon>
        <taxon>Campylobacterota</taxon>
        <taxon>Epsilonproteobacteria</taxon>
        <taxon>Campylobacterales</taxon>
        <taxon>Arcobacteraceae</taxon>
        <taxon>Aliarcobacter</taxon>
    </lineage>
</organism>
<dbReference type="GeneID" id="24304176"/>
<evidence type="ECO:0000256" key="2">
    <source>
        <dbReference type="ARBA" id="ARBA00023002"/>
    </source>
</evidence>
<keyword evidence="2" id="KW-0560">Oxidoreductase</keyword>
<evidence type="ECO:0000313" key="4">
    <source>
        <dbReference type="Proteomes" id="UP000035514"/>
    </source>
</evidence>
<evidence type="ECO:0000313" key="3">
    <source>
        <dbReference type="EMBL" id="KLE01160.1"/>
    </source>
</evidence>
<dbReference type="RefSeq" id="WP_012011926.1">
    <property type="nucleotide sequence ID" value="NZ_JAIQ01000072.1"/>
</dbReference>
<dbReference type="PRINTS" id="PR00469">
    <property type="entry name" value="PNDRDTASEII"/>
</dbReference>
<dbReference type="Gene3D" id="3.50.50.60">
    <property type="entry name" value="FAD/NAD(P)-binding domain"/>
    <property type="match status" value="2"/>
</dbReference>
<dbReference type="Pfam" id="PF13738">
    <property type="entry name" value="Pyr_redox_3"/>
    <property type="match status" value="1"/>
</dbReference>
<accession>A0A0G9K5W9</accession>
<gene>
    <name evidence="3" type="ORF">AA20_04180</name>
</gene>
<reference evidence="3 4" key="1">
    <citation type="submission" date="2014-01" db="EMBL/GenBank/DDBJ databases">
        <title>Development of a Comparative Genomic Fingerprinting Assay for High Resolution Genotyping of Arcobacter butzleri.</title>
        <authorList>
            <person name="Webb A.L."/>
            <person name="Inglis G.D."/>
            <person name="Kruczkiewicz P."/>
            <person name="Selinger L.B."/>
            <person name="Taboada E.N."/>
        </authorList>
    </citation>
    <scope>NUCLEOTIDE SEQUENCE [LARGE SCALE GENOMIC DNA]</scope>
    <source>
        <strain evidence="3 4">L348</strain>
    </source>
</reference>
<dbReference type="PATRIC" id="fig|1447256.3.peg.809"/>
<dbReference type="GO" id="GO:0016491">
    <property type="term" value="F:oxidoreductase activity"/>
    <property type="evidence" value="ECO:0007669"/>
    <property type="project" value="UniProtKB-KW"/>
</dbReference>
<keyword evidence="1" id="KW-0285">Flavoprotein</keyword>
<proteinExistence type="predicted"/>
<name>A0A0G9K5W9_9BACT</name>
<dbReference type="PRINTS" id="PR00368">
    <property type="entry name" value="FADPNR"/>
</dbReference>
<dbReference type="InterPro" id="IPR036188">
    <property type="entry name" value="FAD/NAD-bd_sf"/>
</dbReference>